<reference evidence="11 12" key="1">
    <citation type="submission" date="2019-08" db="EMBL/GenBank/DDBJ databases">
        <title>Bacillus genomes from the desert of Cuatro Cienegas, Coahuila.</title>
        <authorList>
            <person name="Olmedo-Alvarez G."/>
        </authorList>
    </citation>
    <scope>NUCLEOTIDE SEQUENCE [LARGE SCALE GENOMIC DNA]</scope>
    <source>
        <strain evidence="11 12">CH446_14T</strain>
    </source>
</reference>
<dbReference type="PANTHER" id="PTHR23342:SF0">
    <property type="entry name" value="N-ACETYLGLUTAMATE SYNTHASE, MITOCHONDRIAL"/>
    <property type="match status" value="1"/>
</dbReference>
<dbReference type="FunFam" id="3.40.1160.10:FF:000004">
    <property type="entry name" value="Acetylglutamate kinase"/>
    <property type="match status" value="1"/>
</dbReference>
<dbReference type="InterPro" id="IPR001048">
    <property type="entry name" value="Asp/Glu/Uridylate_kinase"/>
</dbReference>
<protein>
    <recommendedName>
        <fullName evidence="9">Acetylglutamate kinase</fullName>
        <ecNumber evidence="9">2.7.2.8</ecNumber>
    </recommendedName>
    <alternativeName>
        <fullName evidence="9">N-acetyl-L-glutamate 5-phosphotransferase</fullName>
    </alternativeName>
    <alternativeName>
        <fullName evidence="9">NAG kinase</fullName>
        <shortName evidence="9">NAGK</shortName>
    </alternativeName>
</protein>
<dbReference type="PIRSF" id="PIRSF000728">
    <property type="entry name" value="NAGK"/>
    <property type="match status" value="1"/>
</dbReference>
<name>A0A5D4R827_9BACI</name>
<dbReference type="Proteomes" id="UP000322139">
    <property type="component" value="Unassembled WGS sequence"/>
</dbReference>
<evidence type="ECO:0000256" key="3">
    <source>
        <dbReference type="ARBA" id="ARBA00022605"/>
    </source>
</evidence>
<dbReference type="GO" id="GO:0005524">
    <property type="term" value="F:ATP binding"/>
    <property type="evidence" value="ECO:0007669"/>
    <property type="project" value="UniProtKB-UniRule"/>
</dbReference>
<proteinExistence type="inferred from homology"/>
<feature type="binding site" evidence="9">
    <location>
        <position position="154"/>
    </location>
    <ligand>
        <name>substrate</name>
    </ligand>
</feature>
<keyword evidence="9" id="KW-0963">Cytoplasm</keyword>
<evidence type="ECO:0000313" key="11">
    <source>
        <dbReference type="EMBL" id="TYS46204.1"/>
    </source>
</evidence>
<evidence type="ECO:0000259" key="10">
    <source>
        <dbReference type="Pfam" id="PF00696"/>
    </source>
</evidence>
<dbReference type="AlphaFoldDB" id="A0A5D4R827"/>
<comment type="function">
    <text evidence="9">Catalyzes the ATP-dependent phosphorylation of N-acetyl-L-glutamate.</text>
</comment>
<dbReference type="UniPathway" id="UPA00068">
    <property type="reaction ID" value="UER00107"/>
</dbReference>
<dbReference type="InterPro" id="IPR004662">
    <property type="entry name" value="AcgluKinase_fam"/>
</dbReference>
<accession>A0A5D4R827</accession>
<feature type="binding site" evidence="9">
    <location>
        <position position="62"/>
    </location>
    <ligand>
        <name>substrate</name>
    </ligand>
</feature>
<comment type="subcellular location">
    <subcellularLocation>
        <location evidence="9">Cytoplasm</location>
    </subcellularLocation>
</comment>
<dbReference type="Gene3D" id="3.40.1160.10">
    <property type="entry name" value="Acetylglutamate kinase-like"/>
    <property type="match status" value="1"/>
</dbReference>
<keyword evidence="7 9" id="KW-0067">ATP-binding</keyword>
<feature type="binding site" evidence="9">
    <location>
        <begin position="40"/>
        <end position="41"/>
    </location>
    <ligand>
        <name>substrate</name>
    </ligand>
</feature>
<dbReference type="GO" id="GO:0005737">
    <property type="term" value="C:cytoplasm"/>
    <property type="evidence" value="ECO:0007669"/>
    <property type="project" value="UniProtKB-SubCell"/>
</dbReference>
<organism evidence="11 12">
    <name type="scientific">Bacillus infantis</name>
    <dbReference type="NCBI Taxonomy" id="324767"/>
    <lineage>
        <taxon>Bacteria</taxon>
        <taxon>Bacillati</taxon>
        <taxon>Bacillota</taxon>
        <taxon>Bacilli</taxon>
        <taxon>Bacillales</taxon>
        <taxon>Bacillaceae</taxon>
        <taxon>Bacillus</taxon>
    </lineage>
</organism>
<evidence type="ECO:0000256" key="4">
    <source>
        <dbReference type="ARBA" id="ARBA00022679"/>
    </source>
</evidence>
<evidence type="ECO:0000313" key="12">
    <source>
        <dbReference type="Proteomes" id="UP000322139"/>
    </source>
</evidence>
<evidence type="ECO:0000256" key="1">
    <source>
        <dbReference type="ARBA" id="ARBA00004828"/>
    </source>
</evidence>
<dbReference type="HAMAP" id="MF_00082">
    <property type="entry name" value="ArgB"/>
    <property type="match status" value="1"/>
</dbReference>
<comment type="similarity">
    <text evidence="9">Belongs to the acetylglutamate kinase family. ArgB subfamily.</text>
</comment>
<keyword evidence="3 9" id="KW-0028">Amino-acid biosynthesis</keyword>
<dbReference type="EMBL" id="VTER01000008">
    <property type="protein sequence ID" value="TYS46204.1"/>
    <property type="molecule type" value="Genomic_DNA"/>
</dbReference>
<dbReference type="InterPro" id="IPR036393">
    <property type="entry name" value="AceGlu_kinase-like_sf"/>
</dbReference>
<keyword evidence="4 9" id="KW-0808">Transferase</keyword>
<comment type="caution">
    <text evidence="11">The sequence shown here is derived from an EMBL/GenBank/DDBJ whole genome shotgun (WGS) entry which is preliminary data.</text>
</comment>
<dbReference type="Pfam" id="PF00696">
    <property type="entry name" value="AA_kinase"/>
    <property type="match status" value="1"/>
</dbReference>
<dbReference type="GO" id="GO:0042450">
    <property type="term" value="P:L-arginine biosynthetic process via ornithine"/>
    <property type="evidence" value="ECO:0007669"/>
    <property type="project" value="UniProtKB-UniRule"/>
</dbReference>
<evidence type="ECO:0000256" key="6">
    <source>
        <dbReference type="ARBA" id="ARBA00022777"/>
    </source>
</evidence>
<dbReference type="RefSeq" id="WP_148975795.1">
    <property type="nucleotide sequence ID" value="NZ_JBNIKU010000002.1"/>
</dbReference>
<comment type="pathway">
    <text evidence="1 9">Amino-acid biosynthesis; L-arginine biosynthesis; N(2)-acetyl-L-ornithine from L-glutamate: step 2/4.</text>
</comment>
<dbReference type="CDD" id="cd04238">
    <property type="entry name" value="AAK_NAGK-like"/>
    <property type="match status" value="1"/>
</dbReference>
<feature type="site" description="Transition state stabilizer" evidence="9">
    <location>
        <position position="213"/>
    </location>
</feature>
<feature type="site" description="Transition state stabilizer" evidence="9">
    <location>
        <position position="7"/>
    </location>
</feature>
<evidence type="ECO:0000256" key="2">
    <source>
        <dbReference type="ARBA" id="ARBA00022571"/>
    </source>
</evidence>
<dbReference type="PANTHER" id="PTHR23342">
    <property type="entry name" value="N-ACETYLGLUTAMATE SYNTHASE"/>
    <property type="match status" value="1"/>
</dbReference>
<sequence>MSLIVIKCGGSILEKLTSDFFDSLKNLNVQGYQMIFVHGGGPEINDMLKLKGIESQFVQGLRKTDERTLETAEMVLAGQSNRKLADLLQQNGFNALGMNGPDGILQAEYVDKEKLGFVGRVDYVSAEVLQLLLQNGYLPVLTPLAKTKEGQKLNVNADYAAAAVALALNAEQCLFVTDVEGIKAEGALIDRLDDEKASAYIQDGTISGGMIPKVESALAAIRQGVKSVRIISGVKPFYTGGAWGGTQINCKERTMA</sequence>
<evidence type="ECO:0000256" key="5">
    <source>
        <dbReference type="ARBA" id="ARBA00022741"/>
    </source>
</evidence>
<evidence type="ECO:0000256" key="7">
    <source>
        <dbReference type="ARBA" id="ARBA00022840"/>
    </source>
</evidence>
<gene>
    <name evidence="9 11" type="primary">argB</name>
    <name evidence="11" type="ORF">FZD51_16625</name>
</gene>
<dbReference type="GO" id="GO:0003991">
    <property type="term" value="F:acetylglutamate kinase activity"/>
    <property type="evidence" value="ECO:0007669"/>
    <property type="project" value="UniProtKB-UniRule"/>
</dbReference>
<dbReference type="InterPro" id="IPR037528">
    <property type="entry name" value="ArgB"/>
</dbReference>
<keyword evidence="6 9" id="KW-0418">Kinase</keyword>
<evidence type="ECO:0000256" key="8">
    <source>
        <dbReference type="ARBA" id="ARBA00048141"/>
    </source>
</evidence>
<feature type="domain" description="Aspartate/glutamate/uridylate kinase" evidence="10">
    <location>
        <begin position="3"/>
        <end position="232"/>
    </location>
</feature>
<evidence type="ECO:0000256" key="9">
    <source>
        <dbReference type="HAMAP-Rule" id="MF_00082"/>
    </source>
</evidence>
<dbReference type="SUPFAM" id="SSF53633">
    <property type="entry name" value="Carbamate kinase-like"/>
    <property type="match status" value="1"/>
</dbReference>
<dbReference type="NCBIfam" id="TIGR00761">
    <property type="entry name" value="argB"/>
    <property type="match status" value="1"/>
</dbReference>
<keyword evidence="5 9" id="KW-0547">Nucleotide-binding</keyword>
<comment type="catalytic activity">
    <reaction evidence="8 9">
        <text>N-acetyl-L-glutamate + ATP = N-acetyl-L-glutamyl 5-phosphate + ADP</text>
        <dbReference type="Rhea" id="RHEA:14629"/>
        <dbReference type="ChEBI" id="CHEBI:30616"/>
        <dbReference type="ChEBI" id="CHEBI:44337"/>
        <dbReference type="ChEBI" id="CHEBI:57936"/>
        <dbReference type="ChEBI" id="CHEBI:456216"/>
        <dbReference type="EC" id="2.7.2.8"/>
    </reaction>
</comment>
<dbReference type="EC" id="2.7.2.8" evidence="9"/>
<keyword evidence="2 9" id="KW-0055">Arginine biosynthesis</keyword>